<dbReference type="PANTHER" id="PTHR33021">
    <property type="entry name" value="BLUE COPPER PROTEIN"/>
    <property type="match status" value="1"/>
</dbReference>
<reference evidence="7" key="1">
    <citation type="journal article" date="2022" name="Front. Genet.">
        <title>Chromosome-Scale Assembly of the Dendrobium nobile Genome Provides Insights Into the Molecular Mechanism of the Biosynthesis of the Medicinal Active Ingredient of Dendrobium.</title>
        <authorList>
            <person name="Xu Q."/>
            <person name="Niu S.-C."/>
            <person name="Li K.-L."/>
            <person name="Zheng P.-J."/>
            <person name="Zhang X.-J."/>
            <person name="Jia Y."/>
            <person name="Liu Y."/>
            <person name="Niu Y.-X."/>
            <person name="Yu L.-H."/>
            <person name="Chen D.-F."/>
            <person name="Zhang G.-Q."/>
        </authorList>
    </citation>
    <scope>NUCLEOTIDE SEQUENCE</scope>
    <source>
        <tissue evidence="7">Leaf</tissue>
    </source>
</reference>
<gene>
    <name evidence="7" type="ORF">KFK09_013542</name>
</gene>
<keyword evidence="3" id="KW-1015">Disulfide bond</keyword>
<accession>A0A8T3B7Q3</accession>
<dbReference type="PANTHER" id="PTHR33021:SF9">
    <property type="entry name" value="PUTATIVE, EXPRESSED-RELATED"/>
    <property type="match status" value="1"/>
</dbReference>
<dbReference type="CDD" id="cd11013">
    <property type="entry name" value="Plantacyanin"/>
    <property type="match status" value="1"/>
</dbReference>
<comment type="caution">
    <text evidence="7">The sequence shown here is derived from an EMBL/GenBank/DDBJ whole genome shotgun (WGS) entry which is preliminary data.</text>
</comment>
<dbReference type="AlphaFoldDB" id="A0A8T3B7Q3"/>
<dbReference type="GO" id="GO:0009055">
    <property type="term" value="F:electron transfer activity"/>
    <property type="evidence" value="ECO:0007669"/>
    <property type="project" value="InterPro"/>
</dbReference>
<dbReference type="GO" id="GO:0005886">
    <property type="term" value="C:plasma membrane"/>
    <property type="evidence" value="ECO:0007669"/>
    <property type="project" value="TreeGrafter"/>
</dbReference>
<name>A0A8T3B7Q3_DENNO</name>
<feature type="domain" description="Phytocyanin" evidence="6">
    <location>
        <begin position="33"/>
        <end position="128"/>
    </location>
</feature>
<feature type="chain" id="PRO_5035906963" description="Plantacyanin" evidence="5">
    <location>
        <begin position="30"/>
        <end position="128"/>
    </location>
</feature>
<keyword evidence="5" id="KW-0732">Signal</keyword>
<dbReference type="InterPro" id="IPR008972">
    <property type="entry name" value="Cupredoxin"/>
</dbReference>
<evidence type="ECO:0000256" key="1">
    <source>
        <dbReference type="ARBA" id="ARBA00022723"/>
    </source>
</evidence>
<protein>
    <recommendedName>
        <fullName evidence="4">Plantacyanin</fullName>
    </recommendedName>
</protein>
<dbReference type="Gene3D" id="2.60.40.420">
    <property type="entry name" value="Cupredoxins - blue copper proteins"/>
    <property type="match status" value="1"/>
</dbReference>
<evidence type="ECO:0000256" key="3">
    <source>
        <dbReference type="ARBA" id="ARBA00023157"/>
    </source>
</evidence>
<keyword evidence="8" id="KW-1185">Reference proteome</keyword>
<keyword evidence="2" id="KW-0186">Copper</keyword>
<dbReference type="EMBL" id="JAGYWB010000010">
    <property type="protein sequence ID" value="KAI0507417.1"/>
    <property type="molecule type" value="Genomic_DNA"/>
</dbReference>
<proteinExistence type="predicted"/>
<evidence type="ECO:0000256" key="5">
    <source>
        <dbReference type="SAM" id="SignalP"/>
    </source>
</evidence>
<dbReference type="OrthoDB" id="2011645at2759"/>
<keyword evidence="1" id="KW-0479">Metal-binding</keyword>
<dbReference type="InterPro" id="IPR039391">
    <property type="entry name" value="Phytocyanin-like"/>
</dbReference>
<dbReference type="SUPFAM" id="SSF49503">
    <property type="entry name" value="Cupredoxins"/>
    <property type="match status" value="1"/>
</dbReference>
<dbReference type="GO" id="GO:0046872">
    <property type="term" value="F:metal ion binding"/>
    <property type="evidence" value="ECO:0007669"/>
    <property type="project" value="UniProtKB-KW"/>
</dbReference>
<dbReference type="InterPro" id="IPR041844">
    <property type="entry name" value="Plantacyanin"/>
</dbReference>
<evidence type="ECO:0000259" key="6">
    <source>
        <dbReference type="PROSITE" id="PS51485"/>
    </source>
</evidence>
<dbReference type="Proteomes" id="UP000829196">
    <property type="component" value="Unassembled WGS sequence"/>
</dbReference>
<dbReference type="PROSITE" id="PS51485">
    <property type="entry name" value="PHYTOCYANIN"/>
    <property type="match status" value="1"/>
</dbReference>
<evidence type="ECO:0000313" key="7">
    <source>
        <dbReference type="EMBL" id="KAI0507417.1"/>
    </source>
</evidence>
<dbReference type="Pfam" id="PF02298">
    <property type="entry name" value="Cu_bind_like"/>
    <property type="match status" value="1"/>
</dbReference>
<sequence length="128" mass="13650">MAQGRGSAGKAMAFGLALIFLMLLHSELAESGAVYTVGNQNGWTFNTAAWTKGKRFRAGDVLVFKYSPSVHNVVAVNAAGYNACTTPKGSKIYKSGNDRITLVKGPNYFICNFPAHCQSGMKILVNAA</sequence>
<evidence type="ECO:0000256" key="4">
    <source>
        <dbReference type="ARBA" id="ARBA00082491"/>
    </source>
</evidence>
<organism evidence="7 8">
    <name type="scientific">Dendrobium nobile</name>
    <name type="common">Orchid</name>
    <dbReference type="NCBI Taxonomy" id="94219"/>
    <lineage>
        <taxon>Eukaryota</taxon>
        <taxon>Viridiplantae</taxon>
        <taxon>Streptophyta</taxon>
        <taxon>Embryophyta</taxon>
        <taxon>Tracheophyta</taxon>
        <taxon>Spermatophyta</taxon>
        <taxon>Magnoliopsida</taxon>
        <taxon>Liliopsida</taxon>
        <taxon>Asparagales</taxon>
        <taxon>Orchidaceae</taxon>
        <taxon>Epidendroideae</taxon>
        <taxon>Malaxideae</taxon>
        <taxon>Dendrobiinae</taxon>
        <taxon>Dendrobium</taxon>
    </lineage>
</organism>
<dbReference type="SMR" id="A0A8T3B7Q3"/>
<dbReference type="InterPro" id="IPR003245">
    <property type="entry name" value="Phytocyanin_dom"/>
</dbReference>
<feature type="signal peptide" evidence="5">
    <location>
        <begin position="1"/>
        <end position="29"/>
    </location>
</feature>
<evidence type="ECO:0000313" key="8">
    <source>
        <dbReference type="Proteomes" id="UP000829196"/>
    </source>
</evidence>
<evidence type="ECO:0000256" key="2">
    <source>
        <dbReference type="ARBA" id="ARBA00023008"/>
    </source>
</evidence>
<dbReference type="FunFam" id="2.60.40.420:FF:000013">
    <property type="entry name" value="basic blue protein-like"/>
    <property type="match status" value="1"/>
</dbReference>